<accession>A0A9W4GI66</accession>
<name>A0A9W4GI66_BLUGR</name>
<sequence length="68" mass="7445">MSGPNVNLSYCRIYSPEKLVFSVSCSLSAGFVPVMNKLSSSSIKGSAPCISRYIYESSSGRLECRRSR</sequence>
<organism evidence="1 2">
    <name type="scientific">Blumeria graminis f. sp. triticale</name>
    <dbReference type="NCBI Taxonomy" id="1689686"/>
    <lineage>
        <taxon>Eukaryota</taxon>
        <taxon>Fungi</taxon>
        <taxon>Dikarya</taxon>
        <taxon>Ascomycota</taxon>
        <taxon>Pezizomycotina</taxon>
        <taxon>Leotiomycetes</taxon>
        <taxon>Erysiphales</taxon>
        <taxon>Erysiphaceae</taxon>
        <taxon>Blumeria</taxon>
    </lineage>
</organism>
<dbReference type="AlphaFoldDB" id="A0A9W4GI66"/>
<evidence type="ECO:0000313" key="1">
    <source>
        <dbReference type="EMBL" id="CAD6505628.1"/>
    </source>
</evidence>
<proteinExistence type="predicted"/>
<dbReference type="EMBL" id="CAJHIT010000009">
    <property type="protein sequence ID" value="CAD6505628.1"/>
    <property type="molecule type" value="Genomic_DNA"/>
</dbReference>
<evidence type="ECO:0000313" key="2">
    <source>
        <dbReference type="Proteomes" id="UP000683417"/>
    </source>
</evidence>
<dbReference type="Proteomes" id="UP000683417">
    <property type="component" value="Unassembled WGS sequence"/>
</dbReference>
<comment type="caution">
    <text evidence="1">The sequence shown here is derived from an EMBL/GenBank/DDBJ whole genome shotgun (WGS) entry which is preliminary data.</text>
</comment>
<reference evidence="1" key="1">
    <citation type="submission" date="2020-10" db="EMBL/GenBank/DDBJ databases">
        <authorList>
            <person name="Muller C M."/>
        </authorList>
    </citation>
    <scope>NUCLEOTIDE SEQUENCE</scope>
    <source>
        <strain evidence="1">THUN-12</strain>
    </source>
</reference>
<protein>
    <submittedName>
        <fullName evidence="1">BgTH12-01118</fullName>
    </submittedName>
</protein>
<gene>
    <name evidence="1" type="ORF">BGTH12_LOCUS6986</name>
</gene>